<proteinExistence type="predicted"/>
<accession>A0AAV9BTG7</accession>
<feature type="transmembrane region" description="Helical" evidence="1">
    <location>
        <begin position="44"/>
        <end position="67"/>
    </location>
</feature>
<dbReference type="EMBL" id="JAUJYN010000001">
    <property type="protein sequence ID" value="KAK1279323.1"/>
    <property type="molecule type" value="Genomic_DNA"/>
</dbReference>
<comment type="caution">
    <text evidence="2">The sequence shown here is derived from an EMBL/GenBank/DDBJ whole genome shotgun (WGS) entry which is preliminary data.</text>
</comment>
<keyword evidence="1" id="KW-0812">Transmembrane</keyword>
<name>A0AAV9BTG7_ACOGR</name>
<keyword evidence="1" id="KW-0472">Membrane</keyword>
<protein>
    <recommendedName>
        <fullName evidence="4">Transmembrane protein</fullName>
    </recommendedName>
</protein>
<dbReference type="AlphaFoldDB" id="A0AAV9BTG7"/>
<organism evidence="2 3">
    <name type="scientific">Acorus gramineus</name>
    <name type="common">Dwarf sweet flag</name>
    <dbReference type="NCBI Taxonomy" id="55184"/>
    <lineage>
        <taxon>Eukaryota</taxon>
        <taxon>Viridiplantae</taxon>
        <taxon>Streptophyta</taxon>
        <taxon>Embryophyta</taxon>
        <taxon>Tracheophyta</taxon>
        <taxon>Spermatophyta</taxon>
        <taxon>Magnoliopsida</taxon>
        <taxon>Liliopsida</taxon>
        <taxon>Acoraceae</taxon>
        <taxon>Acorus</taxon>
    </lineage>
</organism>
<evidence type="ECO:0000313" key="3">
    <source>
        <dbReference type="Proteomes" id="UP001179952"/>
    </source>
</evidence>
<reference evidence="2" key="1">
    <citation type="journal article" date="2023" name="Nat. Commun.">
        <title>Diploid and tetraploid genomes of Acorus and the evolution of monocots.</title>
        <authorList>
            <person name="Ma L."/>
            <person name="Liu K.W."/>
            <person name="Li Z."/>
            <person name="Hsiao Y.Y."/>
            <person name="Qi Y."/>
            <person name="Fu T."/>
            <person name="Tang G.D."/>
            <person name="Zhang D."/>
            <person name="Sun W.H."/>
            <person name="Liu D.K."/>
            <person name="Li Y."/>
            <person name="Chen G.Z."/>
            <person name="Liu X.D."/>
            <person name="Liao X.Y."/>
            <person name="Jiang Y.T."/>
            <person name="Yu X."/>
            <person name="Hao Y."/>
            <person name="Huang J."/>
            <person name="Zhao X.W."/>
            <person name="Ke S."/>
            <person name="Chen Y.Y."/>
            <person name="Wu W.L."/>
            <person name="Hsu J.L."/>
            <person name="Lin Y.F."/>
            <person name="Huang M.D."/>
            <person name="Li C.Y."/>
            <person name="Huang L."/>
            <person name="Wang Z.W."/>
            <person name="Zhao X."/>
            <person name="Zhong W.Y."/>
            <person name="Peng D.H."/>
            <person name="Ahmad S."/>
            <person name="Lan S."/>
            <person name="Zhang J.S."/>
            <person name="Tsai W.C."/>
            <person name="Van de Peer Y."/>
            <person name="Liu Z.J."/>
        </authorList>
    </citation>
    <scope>NUCLEOTIDE SEQUENCE</scope>
    <source>
        <strain evidence="2">SCP</strain>
    </source>
</reference>
<gene>
    <name evidence="2" type="ORF">QJS04_geneDACA004857</name>
</gene>
<reference evidence="2" key="2">
    <citation type="submission" date="2023-06" db="EMBL/GenBank/DDBJ databases">
        <authorList>
            <person name="Ma L."/>
            <person name="Liu K.-W."/>
            <person name="Li Z."/>
            <person name="Hsiao Y.-Y."/>
            <person name="Qi Y."/>
            <person name="Fu T."/>
            <person name="Tang G."/>
            <person name="Zhang D."/>
            <person name="Sun W.-H."/>
            <person name="Liu D.-K."/>
            <person name="Li Y."/>
            <person name="Chen G.-Z."/>
            <person name="Liu X.-D."/>
            <person name="Liao X.-Y."/>
            <person name="Jiang Y.-T."/>
            <person name="Yu X."/>
            <person name="Hao Y."/>
            <person name="Huang J."/>
            <person name="Zhao X.-W."/>
            <person name="Ke S."/>
            <person name="Chen Y.-Y."/>
            <person name="Wu W.-L."/>
            <person name="Hsu J.-L."/>
            <person name="Lin Y.-F."/>
            <person name="Huang M.-D."/>
            <person name="Li C.-Y."/>
            <person name="Huang L."/>
            <person name="Wang Z.-W."/>
            <person name="Zhao X."/>
            <person name="Zhong W.-Y."/>
            <person name="Peng D.-H."/>
            <person name="Ahmad S."/>
            <person name="Lan S."/>
            <person name="Zhang J.-S."/>
            <person name="Tsai W.-C."/>
            <person name="Van De Peer Y."/>
            <person name="Liu Z.-J."/>
        </authorList>
    </citation>
    <scope>NUCLEOTIDE SEQUENCE</scope>
    <source>
        <strain evidence="2">SCP</strain>
        <tissue evidence="2">Leaves</tissue>
    </source>
</reference>
<keyword evidence="1" id="KW-1133">Transmembrane helix</keyword>
<evidence type="ECO:0000313" key="2">
    <source>
        <dbReference type="EMBL" id="KAK1279323.1"/>
    </source>
</evidence>
<evidence type="ECO:0000256" key="1">
    <source>
        <dbReference type="SAM" id="Phobius"/>
    </source>
</evidence>
<evidence type="ECO:0008006" key="4">
    <source>
        <dbReference type="Google" id="ProtNLM"/>
    </source>
</evidence>
<keyword evidence="3" id="KW-1185">Reference proteome</keyword>
<dbReference type="Proteomes" id="UP001179952">
    <property type="component" value="Unassembled WGS sequence"/>
</dbReference>
<sequence length="85" mass="9333">MMEKYVKDFQSLAKEATSGGRSFKTSSSTPDAAILVPRASTNMVSLGTCTKVCAVSFVIGVVVGFTLKRRLRRWASKLLKQMKDD</sequence>